<protein>
    <submittedName>
        <fullName evidence="2">MbtH protein</fullName>
    </submittedName>
</protein>
<dbReference type="Gene3D" id="3.90.820.10">
    <property type="entry name" value="Structural Genomics, Unknown Function 30-nov-00 1gh9 Mol_id"/>
    <property type="match status" value="1"/>
</dbReference>
<dbReference type="PANTHER" id="PTHR38444">
    <property type="entry name" value="ENTEROBACTIN BIOSYNTHESIS PROTEIN YBDZ"/>
    <property type="match status" value="1"/>
</dbReference>
<dbReference type="RefSeq" id="WP_139646722.1">
    <property type="nucleotide sequence ID" value="NZ_OCNE01000014.1"/>
</dbReference>
<sequence length="72" mass="8384">MGDGEDEHRYLVVRNDEEQYSLWRADRELPLGWYAEGTEGTREQCLAHVGEIWTDMRPASLRRRMAETESAG</sequence>
<dbReference type="Pfam" id="PF03621">
    <property type="entry name" value="MbtH"/>
    <property type="match status" value="1"/>
</dbReference>
<dbReference type="InterPro" id="IPR005153">
    <property type="entry name" value="MbtH-like_dom"/>
</dbReference>
<dbReference type="SUPFAM" id="SSF160582">
    <property type="entry name" value="MbtH-like"/>
    <property type="match status" value="1"/>
</dbReference>
<dbReference type="AlphaFoldDB" id="A0A286DZQ0"/>
<evidence type="ECO:0000313" key="2">
    <source>
        <dbReference type="EMBL" id="SOD64136.1"/>
    </source>
</evidence>
<name>A0A286DZQ0_9ACTN</name>
<evidence type="ECO:0000259" key="1">
    <source>
        <dbReference type="SMART" id="SM00923"/>
    </source>
</evidence>
<proteinExistence type="predicted"/>
<dbReference type="PANTHER" id="PTHR38444:SF1">
    <property type="entry name" value="ENTEROBACTIN BIOSYNTHESIS PROTEIN YBDZ"/>
    <property type="match status" value="1"/>
</dbReference>
<dbReference type="InterPro" id="IPR038020">
    <property type="entry name" value="MbtH-like_sf"/>
</dbReference>
<keyword evidence="3" id="KW-1185">Reference proteome</keyword>
<dbReference type="GO" id="GO:0019290">
    <property type="term" value="P:siderophore biosynthetic process"/>
    <property type="evidence" value="ECO:0007669"/>
    <property type="project" value="TreeGrafter"/>
</dbReference>
<dbReference type="SMART" id="SM00923">
    <property type="entry name" value="MbtH"/>
    <property type="match status" value="1"/>
</dbReference>
<reference evidence="2 3" key="1">
    <citation type="submission" date="2017-09" db="EMBL/GenBank/DDBJ databases">
        <authorList>
            <person name="Ehlers B."/>
            <person name="Leendertz F.H."/>
        </authorList>
    </citation>
    <scope>NUCLEOTIDE SEQUENCE [LARGE SCALE GENOMIC DNA]</scope>
    <source>
        <strain evidence="2 3">CGMCC 4.7095</strain>
    </source>
</reference>
<gene>
    <name evidence="2" type="ORF">SAMN06297387_114116</name>
</gene>
<dbReference type="GO" id="GO:0005829">
    <property type="term" value="C:cytosol"/>
    <property type="evidence" value="ECO:0007669"/>
    <property type="project" value="TreeGrafter"/>
</dbReference>
<evidence type="ECO:0000313" key="3">
    <source>
        <dbReference type="Proteomes" id="UP000219072"/>
    </source>
</evidence>
<accession>A0A286DZQ0</accession>
<organism evidence="2 3">
    <name type="scientific">Streptomyces zhaozhouensis</name>
    <dbReference type="NCBI Taxonomy" id="1300267"/>
    <lineage>
        <taxon>Bacteria</taxon>
        <taxon>Bacillati</taxon>
        <taxon>Actinomycetota</taxon>
        <taxon>Actinomycetes</taxon>
        <taxon>Kitasatosporales</taxon>
        <taxon>Streptomycetaceae</taxon>
        <taxon>Streptomyces</taxon>
    </lineage>
</organism>
<dbReference type="EMBL" id="OCNE01000014">
    <property type="protein sequence ID" value="SOD64136.1"/>
    <property type="molecule type" value="Genomic_DNA"/>
</dbReference>
<dbReference type="Proteomes" id="UP000219072">
    <property type="component" value="Unassembled WGS sequence"/>
</dbReference>
<feature type="domain" description="MbtH-like" evidence="1">
    <location>
        <begin position="1"/>
        <end position="51"/>
    </location>
</feature>
<dbReference type="InterPro" id="IPR037407">
    <property type="entry name" value="MLP_fam"/>
</dbReference>